<feature type="transmembrane region" description="Helical" evidence="1">
    <location>
        <begin position="284"/>
        <end position="305"/>
    </location>
</feature>
<feature type="transmembrane region" description="Helical" evidence="1">
    <location>
        <begin position="361"/>
        <end position="377"/>
    </location>
</feature>
<feature type="transmembrane region" description="Helical" evidence="1">
    <location>
        <begin position="468"/>
        <end position="494"/>
    </location>
</feature>
<sequence length="680" mass="72948">METESESVTASGPGEDSESLPPLDYAITAAAVIFWLYMMWEISDVATIQRPFFAVAFLCGILLIYLLTEAKESILDRDYLDLVLLGAIAVVLIVATVYILQDYDAFYRRQGRAFDHEYWLAWLVIAVILYLTWRSYGNVFLLLIGGTMIYALYGNYVPGLFGHGGISTTFMLQMLITDLAGFYGSLTQLTAVWIAPFLLYAGLLFAFGAFELILRVAIYSGKFISSGVAQTAVIASAIIGSVNGSKAANAGMTGSFTIPTMMNAGLRGRTAAGIEGSASMLGQVLPPVMGAAVFVMASTLGIAYVDAVIAGLIPAFILIGCILLAVHYTSVTEIGAQRMRFEDYFDEPLTRSEKIVEGTRFGVPFFILIFTLGYLQWTVPTAAFWTVVTMIVLGITTPVLQSSYGVLTRSDPEETSLSAPAYTLLDEIRHVIDGCRRGAIILAPIAIILAAVNGMIDLLMTTGMPSRIAIMLMQISGGVLIVAVLFGMGVCIVMGIGMPTVAAYVIVSTLVAPTFIQVFELPHLAAHYMVFYASVLAGITPPVAVSVVIASGIAGSNFWRSCGKALVISAPFFVLPISFVYHPELVSTVIDGETMITAALVMTGAASIIYGLNYPFNMSRWWRAPIRVGMFVLGVVVMVYPSWVVQGAGAAVLVGILITQRTLGSGHAAPIVSGLRESDD</sequence>
<reference evidence="3 4" key="1">
    <citation type="submission" date="2017-06" db="EMBL/GenBank/DDBJ databases">
        <authorList>
            <person name="Kim H.J."/>
            <person name="Triplett B.A."/>
        </authorList>
    </citation>
    <scope>NUCLEOTIDE SEQUENCE [LARGE SCALE GENOMIC DNA]</scope>
    <source>
        <strain evidence="3 4">DSM 8800</strain>
    </source>
</reference>
<feature type="transmembrane region" description="Helical" evidence="1">
    <location>
        <begin position="311"/>
        <end position="331"/>
    </location>
</feature>
<organism evidence="3 4">
    <name type="scientific">Halorubrum vacuolatum</name>
    <name type="common">Natronobacterium vacuolatum</name>
    <dbReference type="NCBI Taxonomy" id="63740"/>
    <lineage>
        <taxon>Archaea</taxon>
        <taxon>Methanobacteriati</taxon>
        <taxon>Methanobacteriota</taxon>
        <taxon>Stenosarchaea group</taxon>
        <taxon>Halobacteria</taxon>
        <taxon>Halobacteriales</taxon>
        <taxon>Haloferacaceae</taxon>
        <taxon>Halorubrum</taxon>
    </lineage>
</organism>
<feature type="transmembrane region" description="Helical" evidence="1">
    <location>
        <begin position="139"/>
        <end position="157"/>
    </location>
</feature>
<feature type="transmembrane region" description="Helical" evidence="1">
    <location>
        <begin position="531"/>
        <end position="553"/>
    </location>
</feature>
<dbReference type="PANTHER" id="PTHR43849:SF2">
    <property type="entry name" value="BLL3936 PROTEIN"/>
    <property type="match status" value="1"/>
</dbReference>
<dbReference type="InterPro" id="IPR011853">
    <property type="entry name" value="TRAP_DctM-Dct_fused"/>
</dbReference>
<name>A0A238VCG0_HALVU</name>
<feature type="transmembrane region" description="Helical" evidence="1">
    <location>
        <begin position="192"/>
        <end position="214"/>
    </location>
</feature>
<dbReference type="PANTHER" id="PTHR43849">
    <property type="entry name" value="BLL3936 PROTEIN"/>
    <property type="match status" value="1"/>
</dbReference>
<evidence type="ECO:0000313" key="4">
    <source>
        <dbReference type="Proteomes" id="UP000198397"/>
    </source>
</evidence>
<dbReference type="OrthoDB" id="371890at2157"/>
<feature type="transmembrane region" description="Helical" evidence="1">
    <location>
        <begin position="628"/>
        <end position="658"/>
    </location>
</feature>
<feature type="transmembrane region" description="Helical" evidence="1">
    <location>
        <begin position="383"/>
        <end position="400"/>
    </location>
</feature>
<keyword evidence="1" id="KW-0472">Membrane</keyword>
<dbReference type="AlphaFoldDB" id="A0A238VCG0"/>
<dbReference type="InterPro" id="IPR010656">
    <property type="entry name" value="DctM"/>
</dbReference>
<feature type="domain" description="TRAP C4-dicarboxylate transport system permease DctM subunit" evidence="2">
    <location>
        <begin position="125"/>
        <end position="575"/>
    </location>
</feature>
<feature type="transmembrane region" description="Helical" evidence="1">
    <location>
        <begin position="80"/>
        <end position="101"/>
    </location>
</feature>
<feature type="transmembrane region" description="Helical" evidence="1">
    <location>
        <begin position="565"/>
        <end position="583"/>
    </location>
</feature>
<feature type="transmembrane region" description="Helical" evidence="1">
    <location>
        <begin position="501"/>
        <end position="519"/>
    </location>
</feature>
<dbReference type="Proteomes" id="UP000198397">
    <property type="component" value="Unassembled WGS sequence"/>
</dbReference>
<feature type="transmembrane region" description="Helical" evidence="1">
    <location>
        <begin position="52"/>
        <end position="68"/>
    </location>
</feature>
<evidence type="ECO:0000256" key="1">
    <source>
        <dbReference type="SAM" id="Phobius"/>
    </source>
</evidence>
<proteinExistence type="predicted"/>
<keyword evidence="1" id="KW-0812">Transmembrane</keyword>
<feature type="transmembrane region" description="Helical" evidence="1">
    <location>
        <begin position="595"/>
        <end position="616"/>
    </location>
</feature>
<protein>
    <submittedName>
        <fullName evidence="3">TRAP transporter, 4TM/12TM fusion protein</fullName>
    </submittedName>
</protein>
<dbReference type="NCBIfam" id="TIGR02123">
    <property type="entry name" value="TRAP_fused"/>
    <property type="match status" value="1"/>
</dbReference>
<dbReference type="Pfam" id="PF06808">
    <property type="entry name" value="DctM"/>
    <property type="match status" value="1"/>
</dbReference>
<keyword evidence="1" id="KW-1133">Transmembrane helix</keyword>
<feature type="transmembrane region" description="Helical" evidence="1">
    <location>
        <begin position="438"/>
        <end position="456"/>
    </location>
</feature>
<feature type="transmembrane region" description="Helical" evidence="1">
    <location>
        <begin position="113"/>
        <end position="133"/>
    </location>
</feature>
<accession>A0A238VCG0</accession>
<evidence type="ECO:0000313" key="3">
    <source>
        <dbReference type="EMBL" id="SNR31911.1"/>
    </source>
</evidence>
<dbReference type="RefSeq" id="WP_089383691.1">
    <property type="nucleotide sequence ID" value="NZ_FZNQ01000002.1"/>
</dbReference>
<dbReference type="EMBL" id="FZNQ01000002">
    <property type="protein sequence ID" value="SNR31911.1"/>
    <property type="molecule type" value="Genomic_DNA"/>
</dbReference>
<gene>
    <name evidence="3" type="ORF">SAMN06264855_102242</name>
</gene>
<evidence type="ECO:0000259" key="2">
    <source>
        <dbReference type="Pfam" id="PF06808"/>
    </source>
</evidence>
<keyword evidence="4" id="KW-1185">Reference proteome</keyword>